<sequence length="177" mass="19698">MALFAEGILNLYWDQSVPVNLARIAKKMGIAIVLSDTLAECARLDISPHNLARITIGTRHPVIHQRYAVAQALGHRALHHLRPGTHRLIAVQDNFAVDHTQRNDSEANEFALGLLVPAPVLRYSVQAIGPRPQPEVQLQELAHVFNVPPLLIKQRLADLDLRLPQPLALQVNRMALL</sequence>
<organism evidence="2 3">
    <name type="scientific">Simplicispira metamorpha</name>
    <dbReference type="NCBI Taxonomy" id="80881"/>
    <lineage>
        <taxon>Bacteria</taxon>
        <taxon>Pseudomonadati</taxon>
        <taxon>Pseudomonadota</taxon>
        <taxon>Betaproteobacteria</taxon>
        <taxon>Burkholderiales</taxon>
        <taxon>Comamonadaceae</taxon>
        <taxon>Simplicispira</taxon>
    </lineage>
</organism>
<comment type="caution">
    <text evidence="2">The sequence shown here is derived from an EMBL/GenBank/DDBJ whole genome shotgun (WGS) entry which is preliminary data.</text>
</comment>
<name>A0A4R2MVY7_9BURK</name>
<dbReference type="OrthoDB" id="8797142at2"/>
<gene>
    <name evidence="2" type="ORF">EV674_1501</name>
</gene>
<evidence type="ECO:0000313" key="3">
    <source>
        <dbReference type="Proteomes" id="UP000295182"/>
    </source>
</evidence>
<protein>
    <submittedName>
        <fullName evidence="2">Uncharacterized protein DUF955</fullName>
    </submittedName>
</protein>
<evidence type="ECO:0000313" key="2">
    <source>
        <dbReference type="EMBL" id="TCP11041.1"/>
    </source>
</evidence>
<dbReference type="RefSeq" id="WP_119014865.1">
    <property type="nucleotide sequence ID" value="NZ_QXNC01000058.1"/>
</dbReference>
<dbReference type="Gene3D" id="1.10.10.2910">
    <property type="match status" value="1"/>
</dbReference>
<dbReference type="InterPro" id="IPR010359">
    <property type="entry name" value="IrrE_HExxH"/>
</dbReference>
<dbReference type="EMBL" id="SLXH01000050">
    <property type="protein sequence ID" value="TCP11041.1"/>
    <property type="molecule type" value="Genomic_DNA"/>
</dbReference>
<reference evidence="2 3" key="1">
    <citation type="submission" date="2019-03" db="EMBL/GenBank/DDBJ databases">
        <title>Genomic Encyclopedia of Type Strains, Phase IV (KMG-IV): sequencing the most valuable type-strain genomes for metagenomic binning, comparative biology and taxonomic classification.</title>
        <authorList>
            <person name="Goeker M."/>
        </authorList>
    </citation>
    <scope>NUCLEOTIDE SEQUENCE [LARGE SCALE GENOMIC DNA]</scope>
    <source>
        <strain evidence="2 3">DSM 1837</strain>
    </source>
</reference>
<proteinExistence type="predicted"/>
<keyword evidence="3" id="KW-1185">Reference proteome</keyword>
<dbReference type="Proteomes" id="UP000295182">
    <property type="component" value="Unassembled WGS sequence"/>
</dbReference>
<dbReference type="Pfam" id="PF06114">
    <property type="entry name" value="Peptidase_M78"/>
    <property type="match status" value="1"/>
</dbReference>
<evidence type="ECO:0000259" key="1">
    <source>
        <dbReference type="Pfam" id="PF06114"/>
    </source>
</evidence>
<accession>A0A4R2MVY7</accession>
<feature type="domain" description="IrrE N-terminal-like" evidence="1">
    <location>
        <begin position="26"/>
        <end position="156"/>
    </location>
</feature>
<dbReference type="AlphaFoldDB" id="A0A4R2MVY7"/>